<evidence type="ECO:0000313" key="16">
    <source>
        <dbReference type="Proteomes" id="UP001459277"/>
    </source>
</evidence>
<evidence type="ECO:0000256" key="4">
    <source>
        <dbReference type="ARBA" id="ARBA00022692"/>
    </source>
</evidence>
<dbReference type="PANTHER" id="PTHR32468:SF164">
    <property type="entry name" value="OS05G0485000 PROTEIN"/>
    <property type="match status" value="1"/>
</dbReference>
<dbReference type="Pfam" id="PF25276">
    <property type="entry name" value="DUF7870"/>
    <property type="match status" value="1"/>
</dbReference>
<evidence type="ECO:0000256" key="1">
    <source>
        <dbReference type="ARBA" id="ARBA00004141"/>
    </source>
</evidence>
<keyword evidence="6 10" id="KW-1133">Transmembrane helix</keyword>
<dbReference type="InterPro" id="IPR057192">
    <property type="entry name" value="DUF7870"/>
</dbReference>
<keyword evidence="2" id="KW-0813">Transport</keyword>
<feature type="domain" description="DUF7870" evidence="14">
    <location>
        <begin position="33"/>
        <end position="132"/>
    </location>
</feature>
<name>A0AAW2CLC8_9ROSI</name>
<sequence>MQKEIENIFHSERNSNSGDKCSVLGFKRELICNVEPLIQEEPLKPWLTLKRNINNIKFLTSSVEISFKNRYVYVDVGACSYGSSIVSWIKKKYPKQNKTFEIYAIKANKAFHEEYRSKEQVNLLPYAAWVRNKTLFFEITRDPSKKTVEKGKGMGRIRLVQTSTSYMGDMDKIQAFDFALKRMVSEKDFVAGVILGPSVLGSSAAYAVKVFPPKGKILVDTLAVFGLMLFVFLLGVKTDPTIFFKSGKRPLAIGILGFFVPYALAGLVALVLNHFLSLDHDIFNVLHLVAVLQSLTSFPVIACFLAELKLLNSELGRLASCSSIVSDMCHWFIVAVRIATRLTIASSLRTSIEATLSTILLVIFFVGGIRPAALWAIRHTPEGKPVKEIYISVVLIALLFCGFMGEVIGINAFITSFVLGLFIPDGPPLGAALAERFDCFVSVLLMPIFFTSCGLKVDIFAIKNFKNVGMIQLVVVVALFGKMIGTMLPPILCRMRLRDALSLGIIMNSKGITELAILIRWKEHNVINEECFTILIISLLIVTGAITPLTNALYDPSKRFLAYKRRTILHHRNDEELRILACIHTTDNVRAVLNLLSASKPSKESPINLAVLHLIKLVGRASPLLIACVSRENKSQYSTQSEQIFNAFRKFEQHYSGHVIVHCYKGISPYATMHNDVCSLAIEKRTTFLVIPFHKQWVIGGRVESSNSLRHLNNNVLDKAPCSVGVLIDRGNQRKPWSILGQPSMYRVAVLFFGGADDREVLAYAGRMYDDHNVLITLLRFYSSTEIVGGTARSKILDTEILSQFRLNAFRNQRVSYQEEMVMDGNGVLAVLRSMENAYDLVMVGRRHQDSQLMSDLGKWSEHGELGAIGDILAAKDFKGAASVLVVQQQTKLWGLNNPEDSTRLRRANI</sequence>
<keyword evidence="16" id="KW-1185">Reference proteome</keyword>
<gene>
    <name evidence="15" type="ORF">SO802_018474</name>
</gene>
<dbReference type="InterPro" id="IPR006153">
    <property type="entry name" value="Cation/H_exchanger_TM"/>
</dbReference>
<evidence type="ECO:0000259" key="14">
    <source>
        <dbReference type="Pfam" id="PF25276"/>
    </source>
</evidence>
<feature type="domain" description="Cation/H+ exchanger transmembrane" evidence="11">
    <location>
        <begin position="190"/>
        <end position="549"/>
    </location>
</feature>
<dbReference type="GO" id="GO:1902600">
    <property type="term" value="P:proton transmembrane transport"/>
    <property type="evidence" value="ECO:0007669"/>
    <property type="project" value="InterPro"/>
</dbReference>
<feature type="transmembrane region" description="Helical" evidence="10">
    <location>
        <begin position="318"/>
        <end position="339"/>
    </location>
</feature>
<dbReference type="GO" id="GO:0012505">
    <property type="term" value="C:endomembrane system"/>
    <property type="evidence" value="ECO:0007669"/>
    <property type="project" value="TreeGrafter"/>
</dbReference>
<comment type="similarity">
    <text evidence="9">Belongs to the monovalent cation:proton antiporter 2 (CPA2) transporter (TC 2.A.37) family. CHX (TC 2.A.37.4) subfamily.</text>
</comment>
<dbReference type="PANTHER" id="PTHR32468">
    <property type="entry name" value="CATION/H + ANTIPORTER"/>
    <property type="match status" value="1"/>
</dbReference>
<evidence type="ECO:0000256" key="9">
    <source>
        <dbReference type="ARBA" id="ARBA00038341"/>
    </source>
</evidence>
<evidence type="ECO:0000256" key="2">
    <source>
        <dbReference type="ARBA" id="ARBA00022448"/>
    </source>
</evidence>
<feature type="transmembrane region" description="Helical" evidence="10">
    <location>
        <begin position="389"/>
        <end position="420"/>
    </location>
</feature>
<evidence type="ECO:0000256" key="7">
    <source>
        <dbReference type="ARBA" id="ARBA00023065"/>
    </source>
</evidence>
<feature type="domain" description="Cation/H(+) antiporter central" evidence="12">
    <location>
        <begin position="611"/>
        <end position="731"/>
    </location>
</feature>
<evidence type="ECO:0000256" key="3">
    <source>
        <dbReference type="ARBA" id="ARBA00022538"/>
    </source>
</evidence>
<keyword evidence="3" id="KW-0633">Potassium transport</keyword>
<dbReference type="GO" id="GO:0015297">
    <property type="term" value="F:antiporter activity"/>
    <property type="evidence" value="ECO:0007669"/>
    <property type="project" value="InterPro"/>
</dbReference>
<keyword evidence="7" id="KW-0406">Ion transport</keyword>
<accession>A0AAW2CLC8</accession>
<dbReference type="Proteomes" id="UP001459277">
    <property type="component" value="Unassembled WGS sequence"/>
</dbReference>
<dbReference type="GO" id="GO:0016020">
    <property type="term" value="C:membrane"/>
    <property type="evidence" value="ECO:0007669"/>
    <property type="project" value="UniProtKB-SubCell"/>
</dbReference>
<proteinExistence type="inferred from homology"/>
<dbReference type="Gene3D" id="1.20.1530.20">
    <property type="match status" value="1"/>
</dbReference>
<dbReference type="InterPro" id="IPR038770">
    <property type="entry name" value="Na+/solute_symporter_sf"/>
</dbReference>
<dbReference type="InterPro" id="IPR050794">
    <property type="entry name" value="CPA2_transporter"/>
</dbReference>
<feature type="transmembrane region" description="Helical" evidence="10">
    <location>
        <begin position="251"/>
        <end position="276"/>
    </location>
</feature>
<dbReference type="Pfam" id="PF23256">
    <property type="entry name" value="CHX17_2nd"/>
    <property type="match status" value="1"/>
</dbReference>
<evidence type="ECO:0008006" key="17">
    <source>
        <dbReference type="Google" id="ProtNLM"/>
    </source>
</evidence>
<dbReference type="EMBL" id="JAZDWU010000006">
    <property type="protein sequence ID" value="KAK9998871.1"/>
    <property type="molecule type" value="Genomic_DNA"/>
</dbReference>
<evidence type="ECO:0000256" key="8">
    <source>
        <dbReference type="ARBA" id="ARBA00023136"/>
    </source>
</evidence>
<dbReference type="InterPro" id="IPR057291">
    <property type="entry name" value="CHX17_2nd"/>
</dbReference>
<keyword evidence="5" id="KW-0630">Potassium</keyword>
<dbReference type="GO" id="GO:0006813">
    <property type="term" value="P:potassium ion transport"/>
    <property type="evidence" value="ECO:0007669"/>
    <property type="project" value="UniProtKB-KW"/>
</dbReference>
<dbReference type="AlphaFoldDB" id="A0AAW2CLC8"/>
<feature type="transmembrane region" description="Helical" evidence="10">
    <location>
        <begin position="282"/>
        <end position="306"/>
    </location>
</feature>
<feature type="transmembrane region" description="Helical" evidence="10">
    <location>
        <begin position="531"/>
        <end position="554"/>
    </location>
</feature>
<protein>
    <recommendedName>
        <fullName evidence="17">Cation/H+ exchanger domain-containing protein</fullName>
    </recommendedName>
</protein>
<keyword evidence="4 10" id="KW-0812">Transmembrane</keyword>
<keyword evidence="8 10" id="KW-0472">Membrane</keyword>
<feature type="transmembrane region" description="Helical" evidence="10">
    <location>
        <begin position="359"/>
        <end position="377"/>
    </location>
</feature>
<feature type="transmembrane region" description="Helical" evidence="10">
    <location>
        <begin position="468"/>
        <end position="488"/>
    </location>
</feature>
<evidence type="ECO:0000256" key="5">
    <source>
        <dbReference type="ARBA" id="ARBA00022958"/>
    </source>
</evidence>
<dbReference type="Pfam" id="PF00999">
    <property type="entry name" value="Na_H_Exchanger"/>
    <property type="match status" value="1"/>
</dbReference>
<dbReference type="Pfam" id="PF23259">
    <property type="entry name" value="CHX17_C"/>
    <property type="match status" value="1"/>
</dbReference>
<organism evidence="15 16">
    <name type="scientific">Lithocarpus litseifolius</name>
    <dbReference type="NCBI Taxonomy" id="425828"/>
    <lineage>
        <taxon>Eukaryota</taxon>
        <taxon>Viridiplantae</taxon>
        <taxon>Streptophyta</taxon>
        <taxon>Embryophyta</taxon>
        <taxon>Tracheophyta</taxon>
        <taxon>Spermatophyta</taxon>
        <taxon>Magnoliopsida</taxon>
        <taxon>eudicotyledons</taxon>
        <taxon>Gunneridae</taxon>
        <taxon>Pentapetalae</taxon>
        <taxon>rosids</taxon>
        <taxon>fabids</taxon>
        <taxon>Fagales</taxon>
        <taxon>Fagaceae</taxon>
        <taxon>Lithocarpus</taxon>
    </lineage>
</organism>
<feature type="transmembrane region" description="Helical" evidence="10">
    <location>
        <begin position="217"/>
        <end position="236"/>
    </location>
</feature>
<evidence type="ECO:0000259" key="11">
    <source>
        <dbReference type="Pfam" id="PF00999"/>
    </source>
</evidence>
<evidence type="ECO:0000256" key="6">
    <source>
        <dbReference type="ARBA" id="ARBA00022989"/>
    </source>
</evidence>
<dbReference type="InterPro" id="IPR057290">
    <property type="entry name" value="CHX17_C"/>
</dbReference>
<comment type="subcellular location">
    <subcellularLocation>
        <location evidence="1">Membrane</location>
        <topology evidence="1">Multi-pass membrane protein</topology>
    </subcellularLocation>
</comment>
<evidence type="ECO:0000256" key="10">
    <source>
        <dbReference type="SAM" id="Phobius"/>
    </source>
</evidence>
<reference evidence="15 16" key="1">
    <citation type="submission" date="2024-01" db="EMBL/GenBank/DDBJ databases">
        <title>A telomere-to-telomere, gap-free genome of sweet tea (Lithocarpus litseifolius).</title>
        <authorList>
            <person name="Zhou J."/>
        </authorList>
    </citation>
    <scope>NUCLEOTIDE SEQUENCE [LARGE SCALE GENOMIC DNA]</scope>
    <source>
        <strain evidence="15">Zhou-2022a</strain>
        <tissue evidence="15">Leaf</tissue>
    </source>
</reference>
<evidence type="ECO:0000313" key="15">
    <source>
        <dbReference type="EMBL" id="KAK9998871.1"/>
    </source>
</evidence>
<feature type="transmembrane region" description="Helical" evidence="10">
    <location>
        <begin position="440"/>
        <end position="461"/>
    </location>
</feature>
<comment type="caution">
    <text evidence="15">The sequence shown here is derived from an EMBL/GenBank/DDBJ whole genome shotgun (WGS) entry which is preliminary data.</text>
</comment>
<feature type="transmembrane region" description="Helical" evidence="10">
    <location>
        <begin position="189"/>
        <end position="211"/>
    </location>
</feature>
<evidence type="ECO:0000259" key="12">
    <source>
        <dbReference type="Pfam" id="PF23256"/>
    </source>
</evidence>
<evidence type="ECO:0000259" key="13">
    <source>
        <dbReference type="Pfam" id="PF23259"/>
    </source>
</evidence>
<dbReference type="GO" id="GO:0006885">
    <property type="term" value="P:regulation of pH"/>
    <property type="evidence" value="ECO:0007669"/>
    <property type="project" value="TreeGrafter"/>
</dbReference>
<feature type="domain" description="Cation/H(+) antiporter C-terminal" evidence="13">
    <location>
        <begin position="748"/>
        <end position="891"/>
    </location>
</feature>
<feature type="transmembrane region" description="Helical" evidence="10">
    <location>
        <begin position="500"/>
        <end position="519"/>
    </location>
</feature>